<sequence>MCSPSWVEEAVVTDRNQAPQQHPRRRRRLVTTPSWLQRLRRSRNTSFIVLSVGKLASVAAPSTVQEPKTPESPAQAPLLTLRPQDPPSSPVVSWARTKFDRNIPDIRRSKSEAGYQPTDRLVKADTNSTTMSPTQVSAAEPSRPEMETPMPPPAHLSFAVRLDSQAPRRRADSFSAIFANLAHVIVPQQRRWDVLAGSQTATRPRLTIDTSVSTDGRKTLPSQRPREVPPRVTPEKLTQQPPRVIHCHVIIPITTSPARPPLRTRASSRSLRRLYTEATGMVGEAQRTLQSRWLLSNRIVEWGDV</sequence>
<accession>A0AAN6UGH8</accession>
<feature type="region of interest" description="Disordered" evidence="1">
    <location>
        <begin position="60"/>
        <end position="92"/>
    </location>
</feature>
<reference evidence="2" key="2">
    <citation type="submission" date="2023-05" db="EMBL/GenBank/DDBJ databases">
        <authorList>
            <consortium name="Lawrence Berkeley National Laboratory"/>
            <person name="Steindorff A."/>
            <person name="Hensen N."/>
            <person name="Bonometti L."/>
            <person name="Westerberg I."/>
            <person name="Brannstrom I.O."/>
            <person name="Guillou S."/>
            <person name="Cros-Aarteil S."/>
            <person name="Calhoun S."/>
            <person name="Haridas S."/>
            <person name="Kuo A."/>
            <person name="Mondo S."/>
            <person name="Pangilinan J."/>
            <person name="Riley R."/>
            <person name="Labutti K."/>
            <person name="Andreopoulos B."/>
            <person name="Lipzen A."/>
            <person name="Chen C."/>
            <person name="Yanf M."/>
            <person name="Daum C."/>
            <person name="Ng V."/>
            <person name="Clum A."/>
            <person name="Ohm R."/>
            <person name="Martin F."/>
            <person name="Silar P."/>
            <person name="Natvig D."/>
            <person name="Lalanne C."/>
            <person name="Gautier V."/>
            <person name="Ament-Velasquez S.L."/>
            <person name="Kruys A."/>
            <person name="Hutchinson M.I."/>
            <person name="Powell A.J."/>
            <person name="Barry K."/>
            <person name="Miller A.N."/>
            <person name="Grigoriev I.V."/>
            <person name="Debuchy R."/>
            <person name="Gladieux P."/>
            <person name="Thoren M.H."/>
            <person name="Johannesson H."/>
        </authorList>
    </citation>
    <scope>NUCLEOTIDE SEQUENCE</scope>
    <source>
        <strain evidence="2">CBS 123565</strain>
    </source>
</reference>
<evidence type="ECO:0000256" key="1">
    <source>
        <dbReference type="SAM" id="MobiDB-lite"/>
    </source>
</evidence>
<dbReference type="Proteomes" id="UP001304895">
    <property type="component" value="Unassembled WGS sequence"/>
</dbReference>
<keyword evidence="3" id="KW-1185">Reference proteome</keyword>
<dbReference type="EMBL" id="MU853418">
    <property type="protein sequence ID" value="KAK4132373.1"/>
    <property type="molecule type" value="Genomic_DNA"/>
</dbReference>
<feature type="region of interest" description="Disordered" evidence="1">
    <location>
        <begin position="107"/>
        <end position="149"/>
    </location>
</feature>
<name>A0AAN6UGH8_9PEZI</name>
<protein>
    <submittedName>
        <fullName evidence="2">Uncharacterized protein</fullName>
    </submittedName>
</protein>
<proteinExistence type="predicted"/>
<evidence type="ECO:0000313" key="3">
    <source>
        <dbReference type="Proteomes" id="UP001304895"/>
    </source>
</evidence>
<reference evidence="2" key="1">
    <citation type="journal article" date="2023" name="Mol. Phylogenet. Evol.">
        <title>Genome-scale phylogeny and comparative genomics of the fungal order Sordariales.</title>
        <authorList>
            <person name="Hensen N."/>
            <person name="Bonometti L."/>
            <person name="Westerberg I."/>
            <person name="Brannstrom I.O."/>
            <person name="Guillou S."/>
            <person name="Cros-Aarteil S."/>
            <person name="Calhoun S."/>
            <person name="Haridas S."/>
            <person name="Kuo A."/>
            <person name="Mondo S."/>
            <person name="Pangilinan J."/>
            <person name="Riley R."/>
            <person name="LaButti K."/>
            <person name="Andreopoulos B."/>
            <person name="Lipzen A."/>
            <person name="Chen C."/>
            <person name="Yan M."/>
            <person name="Daum C."/>
            <person name="Ng V."/>
            <person name="Clum A."/>
            <person name="Steindorff A."/>
            <person name="Ohm R.A."/>
            <person name="Martin F."/>
            <person name="Silar P."/>
            <person name="Natvig D.O."/>
            <person name="Lalanne C."/>
            <person name="Gautier V."/>
            <person name="Ament-Velasquez S.L."/>
            <person name="Kruys A."/>
            <person name="Hutchinson M.I."/>
            <person name="Powell A.J."/>
            <person name="Barry K."/>
            <person name="Miller A.N."/>
            <person name="Grigoriev I.V."/>
            <person name="Debuchy R."/>
            <person name="Gladieux P."/>
            <person name="Hiltunen Thoren M."/>
            <person name="Johannesson H."/>
        </authorList>
    </citation>
    <scope>NUCLEOTIDE SEQUENCE</scope>
    <source>
        <strain evidence="2">CBS 123565</strain>
    </source>
</reference>
<dbReference type="AlphaFoldDB" id="A0AAN6UGH8"/>
<feature type="region of interest" description="Disordered" evidence="1">
    <location>
        <begin position="212"/>
        <end position="239"/>
    </location>
</feature>
<organism evidence="2 3">
    <name type="scientific">Trichocladium antarcticum</name>
    <dbReference type="NCBI Taxonomy" id="1450529"/>
    <lineage>
        <taxon>Eukaryota</taxon>
        <taxon>Fungi</taxon>
        <taxon>Dikarya</taxon>
        <taxon>Ascomycota</taxon>
        <taxon>Pezizomycotina</taxon>
        <taxon>Sordariomycetes</taxon>
        <taxon>Sordariomycetidae</taxon>
        <taxon>Sordariales</taxon>
        <taxon>Chaetomiaceae</taxon>
        <taxon>Trichocladium</taxon>
    </lineage>
</organism>
<feature type="compositionally biased region" description="Polar residues" evidence="1">
    <location>
        <begin position="125"/>
        <end position="137"/>
    </location>
</feature>
<evidence type="ECO:0000313" key="2">
    <source>
        <dbReference type="EMBL" id="KAK4132373.1"/>
    </source>
</evidence>
<comment type="caution">
    <text evidence="2">The sequence shown here is derived from an EMBL/GenBank/DDBJ whole genome shotgun (WGS) entry which is preliminary data.</text>
</comment>
<gene>
    <name evidence="2" type="ORF">BT67DRAFT_87427</name>
</gene>